<reference evidence="2 3" key="1">
    <citation type="journal article" date="2019" name="Sci. Rep.">
        <title>Orb-weaving spider Araneus ventricosus genome elucidates the spidroin gene catalogue.</title>
        <authorList>
            <person name="Kono N."/>
            <person name="Nakamura H."/>
            <person name="Ohtoshi R."/>
            <person name="Moran D.A.P."/>
            <person name="Shinohara A."/>
            <person name="Yoshida Y."/>
            <person name="Fujiwara M."/>
            <person name="Mori M."/>
            <person name="Tomita M."/>
            <person name="Arakawa K."/>
        </authorList>
    </citation>
    <scope>NUCLEOTIDE SEQUENCE [LARGE SCALE GENOMIC DNA]</scope>
</reference>
<evidence type="ECO:0000313" key="2">
    <source>
        <dbReference type="EMBL" id="GBL73899.1"/>
    </source>
</evidence>
<evidence type="ECO:0000256" key="1">
    <source>
        <dbReference type="SAM" id="MobiDB-lite"/>
    </source>
</evidence>
<organism evidence="2 3">
    <name type="scientific">Araneus ventricosus</name>
    <name type="common">Orbweaver spider</name>
    <name type="synonym">Epeira ventricosa</name>
    <dbReference type="NCBI Taxonomy" id="182803"/>
    <lineage>
        <taxon>Eukaryota</taxon>
        <taxon>Metazoa</taxon>
        <taxon>Ecdysozoa</taxon>
        <taxon>Arthropoda</taxon>
        <taxon>Chelicerata</taxon>
        <taxon>Arachnida</taxon>
        <taxon>Araneae</taxon>
        <taxon>Araneomorphae</taxon>
        <taxon>Entelegynae</taxon>
        <taxon>Araneoidea</taxon>
        <taxon>Araneidae</taxon>
        <taxon>Araneus</taxon>
    </lineage>
</organism>
<dbReference type="EMBL" id="BGPR01000004">
    <property type="protein sequence ID" value="GBL73899.1"/>
    <property type="molecule type" value="Genomic_DNA"/>
</dbReference>
<name>A0A4Y2A3A9_ARAVE</name>
<gene>
    <name evidence="2" type="ORF">AVEN_230844_1</name>
</gene>
<protein>
    <submittedName>
        <fullName evidence="2">Uncharacterized protein</fullName>
    </submittedName>
</protein>
<feature type="region of interest" description="Disordered" evidence="1">
    <location>
        <begin position="36"/>
        <end position="59"/>
    </location>
</feature>
<dbReference type="AlphaFoldDB" id="A0A4Y2A3A9"/>
<evidence type="ECO:0000313" key="3">
    <source>
        <dbReference type="Proteomes" id="UP000499080"/>
    </source>
</evidence>
<proteinExistence type="predicted"/>
<comment type="caution">
    <text evidence="2">The sequence shown here is derived from an EMBL/GenBank/DDBJ whole genome shotgun (WGS) entry which is preliminary data.</text>
</comment>
<keyword evidence="3" id="KW-1185">Reference proteome</keyword>
<sequence length="94" mass="10459">MYSSVKQPTSTATFHSQISLRAPSLPDFTHSPHGKVQNILNNSKGPPTHGIPREERDKTWSRQLSHKHLVNRLGKVASLSCLLSPCTSMELISR</sequence>
<dbReference type="Proteomes" id="UP000499080">
    <property type="component" value="Unassembled WGS sequence"/>
</dbReference>
<accession>A0A4Y2A3A9</accession>